<gene>
    <name evidence="1" type="ORF">HJ588_08420</name>
</gene>
<evidence type="ECO:0000313" key="2">
    <source>
        <dbReference type="Proteomes" id="UP000557772"/>
    </source>
</evidence>
<dbReference type="Gene3D" id="3.40.190.10">
    <property type="entry name" value="Periplasmic binding protein-like II"/>
    <property type="match status" value="1"/>
</dbReference>
<proteinExistence type="predicted"/>
<dbReference type="InterPro" id="IPR050490">
    <property type="entry name" value="Bact_solute-bd_prot1"/>
</dbReference>
<dbReference type="Pfam" id="PF01547">
    <property type="entry name" value="SBP_bac_1"/>
    <property type="match status" value="1"/>
</dbReference>
<name>A0A849AHF9_9MICO</name>
<dbReference type="PANTHER" id="PTHR43649:SF14">
    <property type="entry name" value="BLR3389 PROTEIN"/>
    <property type="match status" value="1"/>
</dbReference>
<sequence length="453" mass="49624">MPDPTAGVSRRTALWFTASSVIALPLGLSGCGSDSGDAVKLTYKQFGSGTIMGDFLRGVSSQFAAAGAGFDVDLIPLVASENDYYTKTELMMSSGRTAPDLIYEDTFILNSDIAAGYLRPIDDYLATWPDWKLYYPTTRDAVKYTDGKHYGVPLSTDTRAIWFNRRLLAKAGLPERWQPRTWDDILTAARTIKQKLPGVVPINIWSSKAMGEATAMQGFEMLLYGTGSTLYDEQQRKWVTGSPGFTDALRFMRTISAEKLGLQLSDALDPNMADRLYNTMWPHDKIAMAVDGSWIPGGWTDSWPDWAGSMSVAKMPTQHGAAPGVVTMSGGFCWAIPKRAKNPDRAFEFVRTMCNRTNNTDYCIKDSQIAVRSDVAAEPRYQKSSPTTKFMTSLVKDTTYRPALAPYPQISNAIQIACEAMLIGSKSPAAAAAAYDSMLIDIVGRDQTTKAGA</sequence>
<dbReference type="AlphaFoldDB" id="A0A849AHF9"/>
<comment type="caution">
    <text evidence="1">The sequence shown here is derived from an EMBL/GenBank/DDBJ whole genome shotgun (WGS) entry which is preliminary data.</text>
</comment>
<organism evidence="1 2">
    <name type="scientific">Flexivirga aerilata</name>
    <dbReference type="NCBI Taxonomy" id="1656889"/>
    <lineage>
        <taxon>Bacteria</taxon>
        <taxon>Bacillati</taxon>
        <taxon>Actinomycetota</taxon>
        <taxon>Actinomycetes</taxon>
        <taxon>Micrococcales</taxon>
        <taxon>Dermacoccaceae</taxon>
        <taxon>Flexivirga</taxon>
    </lineage>
</organism>
<dbReference type="SUPFAM" id="SSF53850">
    <property type="entry name" value="Periplasmic binding protein-like II"/>
    <property type="match status" value="1"/>
</dbReference>
<reference evidence="1 2" key="1">
    <citation type="submission" date="2020-05" db="EMBL/GenBank/DDBJ databases">
        <title>Flexivirga sp. ID2601S isolated from air conditioner.</title>
        <authorList>
            <person name="Kim D.H."/>
        </authorList>
    </citation>
    <scope>NUCLEOTIDE SEQUENCE [LARGE SCALE GENOMIC DNA]</scope>
    <source>
        <strain evidence="1 2">ID2601S</strain>
    </source>
</reference>
<accession>A0A849AHF9</accession>
<keyword evidence="2" id="KW-1185">Reference proteome</keyword>
<dbReference type="InterPro" id="IPR006059">
    <property type="entry name" value="SBP"/>
</dbReference>
<evidence type="ECO:0000313" key="1">
    <source>
        <dbReference type="EMBL" id="NNG39297.1"/>
    </source>
</evidence>
<dbReference type="PANTHER" id="PTHR43649">
    <property type="entry name" value="ARABINOSE-BINDING PROTEIN-RELATED"/>
    <property type="match status" value="1"/>
</dbReference>
<dbReference type="RefSeq" id="WP_171153936.1">
    <property type="nucleotide sequence ID" value="NZ_JABENB010000001.1"/>
</dbReference>
<protein>
    <submittedName>
        <fullName evidence="1">Extracellular solute-binding protein</fullName>
    </submittedName>
</protein>
<dbReference type="EMBL" id="JABENB010000001">
    <property type="protein sequence ID" value="NNG39297.1"/>
    <property type="molecule type" value="Genomic_DNA"/>
</dbReference>
<dbReference type="Proteomes" id="UP000557772">
    <property type="component" value="Unassembled WGS sequence"/>
</dbReference>